<keyword evidence="2 4" id="KW-0238">DNA-binding</keyword>
<dbReference type="AlphaFoldDB" id="A0A6M1R2S8"/>
<dbReference type="GO" id="GO:0003700">
    <property type="term" value="F:DNA-binding transcription factor activity"/>
    <property type="evidence" value="ECO:0007669"/>
    <property type="project" value="TreeGrafter"/>
</dbReference>
<dbReference type="InterPro" id="IPR050109">
    <property type="entry name" value="HTH-type_TetR-like_transc_reg"/>
</dbReference>
<dbReference type="EMBL" id="JAALAA010000013">
    <property type="protein sequence ID" value="NGN94276.1"/>
    <property type="molecule type" value="Genomic_DNA"/>
</dbReference>
<dbReference type="InterPro" id="IPR009057">
    <property type="entry name" value="Homeodomain-like_sf"/>
</dbReference>
<dbReference type="Gene3D" id="1.10.357.10">
    <property type="entry name" value="Tetracycline Repressor, domain 2"/>
    <property type="match status" value="1"/>
</dbReference>
<sequence>MRSRRAAPGRPRHVPSTSAASPRDQVLNAAAELFVTRGFAATSTREIAERVGIRQASLYYHFAGKDEILAELLQRSVRPTVDKVEKIEALVPPETHATALYLLALIDIRTLAEAPHNVGILYAQSDVTNSEIYTEFQHTRRELVDAYGRIGLQAASVAVTADIDAPELGEMLMHSIEVVTGIRNAGTAMTPQRANRIAEAVLRMCDVPRETITTAAATAAGLLAEFHHEDVFNDATSHQNL</sequence>
<feature type="region of interest" description="Disordered" evidence="5">
    <location>
        <begin position="1"/>
        <end position="22"/>
    </location>
</feature>
<proteinExistence type="predicted"/>
<dbReference type="PROSITE" id="PS50977">
    <property type="entry name" value="HTH_TETR_2"/>
    <property type="match status" value="1"/>
</dbReference>
<dbReference type="PANTHER" id="PTHR30055:SF234">
    <property type="entry name" value="HTH-TYPE TRANSCRIPTIONAL REGULATOR BETI"/>
    <property type="match status" value="1"/>
</dbReference>
<dbReference type="SUPFAM" id="SSF46689">
    <property type="entry name" value="Homeodomain-like"/>
    <property type="match status" value="1"/>
</dbReference>
<evidence type="ECO:0000256" key="5">
    <source>
        <dbReference type="SAM" id="MobiDB-lite"/>
    </source>
</evidence>
<reference evidence="7 8" key="1">
    <citation type="submission" date="2020-02" db="EMBL/GenBank/DDBJ databases">
        <title>Whole-genome analyses of novel actinobacteria.</title>
        <authorList>
            <person name="Sahin N."/>
        </authorList>
    </citation>
    <scope>NUCLEOTIDE SEQUENCE [LARGE SCALE GENOMIC DNA]</scope>
    <source>
        <strain evidence="7 8">KC13</strain>
    </source>
</reference>
<evidence type="ECO:0000256" key="4">
    <source>
        <dbReference type="PROSITE-ProRule" id="PRU00335"/>
    </source>
</evidence>
<dbReference type="Proteomes" id="UP000483261">
    <property type="component" value="Unassembled WGS sequence"/>
</dbReference>
<name>A0A6M1R2S8_9ACTN</name>
<accession>A0A6M1R2S8</accession>
<feature type="domain" description="HTH tetR-type" evidence="6">
    <location>
        <begin position="20"/>
        <end position="80"/>
    </location>
</feature>
<feature type="compositionally biased region" description="Basic residues" evidence="5">
    <location>
        <begin position="1"/>
        <end position="13"/>
    </location>
</feature>
<keyword evidence="8" id="KW-1185">Reference proteome</keyword>
<evidence type="ECO:0000313" key="7">
    <source>
        <dbReference type="EMBL" id="NGN94276.1"/>
    </source>
</evidence>
<evidence type="ECO:0000256" key="3">
    <source>
        <dbReference type="ARBA" id="ARBA00023163"/>
    </source>
</evidence>
<protein>
    <submittedName>
        <fullName evidence="7">TetR/AcrR family transcriptional regulator</fullName>
    </submittedName>
</protein>
<evidence type="ECO:0000313" key="8">
    <source>
        <dbReference type="Proteomes" id="UP000483261"/>
    </source>
</evidence>
<dbReference type="Pfam" id="PF00440">
    <property type="entry name" value="TetR_N"/>
    <property type="match status" value="1"/>
</dbReference>
<dbReference type="PRINTS" id="PR00455">
    <property type="entry name" value="HTHTETR"/>
</dbReference>
<dbReference type="PANTHER" id="PTHR30055">
    <property type="entry name" value="HTH-TYPE TRANSCRIPTIONAL REGULATOR RUTR"/>
    <property type="match status" value="1"/>
</dbReference>
<organism evidence="7 8">
    <name type="scientific">Nocardioides turkmenicus</name>
    <dbReference type="NCBI Taxonomy" id="2711220"/>
    <lineage>
        <taxon>Bacteria</taxon>
        <taxon>Bacillati</taxon>
        <taxon>Actinomycetota</taxon>
        <taxon>Actinomycetes</taxon>
        <taxon>Propionibacteriales</taxon>
        <taxon>Nocardioidaceae</taxon>
        <taxon>Nocardioides</taxon>
    </lineage>
</organism>
<gene>
    <name evidence="7" type="ORF">G5C66_16210</name>
</gene>
<keyword evidence="3" id="KW-0804">Transcription</keyword>
<comment type="caution">
    <text evidence="7">The sequence shown here is derived from an EMBL/GenBank/DDBJ whole genome shotgun (WGS) entry which is preliminary data.</text>
</comment>
<evidence type="ECO:0000259" key="6">
    <source>
        <dbReference type="PROSITE" id="PS50977"/>
    </source>
</evidence>
<feature type="DNA-binding region" description="H-T-H motif" evidence="4">
    <location>
        <begin position="43"/>
        <end position="62"/>
    </location>
</feature>
<keyword evidence="1" id="KW-0805">Transcription regulation</keyword>
<dbReference type="InterPro" id="IPR001647">
    <property type="entry name" value="HTH_TetR"/>
</dbReference>
<evidence type="ECO:0000256" key="1">
    <source>
        <dbReference type="ARBA" id="ARBA00023015"/>
    </source>
</evidence>
<dbReference type="GO" id="GO:0000976">
    <property type="term" value="F:transcription cis-regulatory region binding"/>
    <property type="evidence" value="ECO:0007669"/>
    <property type="project" value="TreeGrafter"/>
</dbReference>
<evidence type="ECO:0000256" key="2">
    <source>
        <dbReference type="ARBA" id="ARBA00023125"/>
    </source>
</evidence>